<keyword evidence="7" id="KW-1185">Reference proteome</keyword>
<evidence type="ECO:0000313" key="6">
    <source>
        <dbReference type="EMBL" id="KMO38081.1"/>
    </source>
</evidence>
<dbReference type="GO" id="GO:0004803">
    <property type="term" value="F:transposase activity"/>
    <property type="evidence" value="ECO:0007669"/>
    <property type="project" value="InterPro"/>
</dbReference>
<keyword evidence="5" id="KW-0233">DNA recombination</keyword>
<keyword evidence="4" id="KW-0238">DNA-binding</keyword>
<proteinExistence type="inferred from homology"/>
<gene>
    <name evidence="6" type="ORF">VQ03_18050</name>
</gene>
<sequence>MWRVSRSKSAEADGLAYMSVPASHRIKFSIIDSLERPNGEIKHRAEVVGIFPNQDGRRLIGTILLERNDGWAVQRTRPMSLESIAPIGDIPLVSPLTLAA</sequence>
<name>A0A0J6VG97_9HYPH</name>
<evidence type="ECO:0000256" key="1">
    <source>
        <dbReference type="ARBA" id="ARBA00002190"/>
    </source>
</evidence>
<dbReference type="GO" id="GO:0003677">
    <property type="term" value="F:DNA binding"/>
    <property type="evidence" value="ECO:0007669"/>
    <property type="project" value="UniProtKB-KW"/>
</dbReference>
<evidence type="ECO:0000256" key="2">
    <source>
        <dbReference type="ARBA" id="ARBA00010961"/>
    </source>
</evidence>
<comment type="function">
    <text evidence="1">Required for the transposition of the insertion element.</text>
</comment>
<keyword evidence="3" id="KW-0815">Transposition</keyword>
<comment type="similarity">
    <text evidence="2">Belongs to the transposase mutator family.</text>
</comment>
<evidence type="ECO:0000256" key="4">
    <source>
        <dbReference type="ARBA" id="ARBA00023125"/>
    </source>
</evidence>
<reference evidence="6 7" key="1">
    <citation type="submission" date="2015-03" db="EMBL/GenBank/DDBJ databases">
        <title>Genome sequencing of Methylobacterium tarhaniae DSM 25844.</title>
        <authorList>
            <person name="Chaudhry V."/>
            <person name="Patil P.B."/>
        </authorList>
    </citation>
    <scope>NUCLEOTIDE SEQUENCE [LARGE SCALE GENOMIC DNA]</scope>
    <source>
        <strain evidence="6 7">DSM 25844</strain>
    </source>
</reference>
<dbReference type="OrthoDB" id="165209at2"/>
<dbReference type="Proteomes" id="UP000036449">
    <property type="component" value="Unassembled WGS sequence"/>
</dbReference>
<dbReference type="GO" id="GO:0006313">
    <property type="term" value="P:DNA transposition"/>
    <property type="evidence" value="ECO:0007669"/>
    <property type="project" value="InterPro"/>
</dbReference>
<organism evidence="6 7">
    <name type="scientific">Methylobacterium tarhaniae</name>
    <dbReference type="NCBI Taxonomy" id="1187852"/>
    <lineage>
        <taxon>Bacteria</taxon>
        <taxon>Pseudomonadati</taxon>
        <taxon>Pseudomonadota</taxon>
        <taxon>Alphaproteobacteria</taxon>
        <taxon>Hyphomicrobiales</taxon>
        <taxon>Methylobacteriaceae</taxon>
        <taxon>Methylobacterium</taxon>
    </lineage>
</organism>
<dbReference type="InterPro" id="IPR001207">
    <property type="entry name" value="Transposase_mutator"/>
</dbReference>
<dbReference type="EMBL" id="LABZ01000126">
    <property type="protein sequence ID" value="KMO38081.1"/>
    <property type="molecule type" value="Genomic_DNA"/>
</dbReference>
<dbReference type="AlphaFoldDB" id="A0A0J6VG97"/>
<evidence type="ECO:0008006" key="8">
    <source>
        <dbReference type="Google" id="ProtNLM"/>
    </source>
</evidence>
<dbReference type="PATRIC" id="fig|1187852.3.peg.900"/>
<evidence type="ECO:0000313" key="7">
    <source>
        <dbReference type="Proteomes" id="UP000036449"/>
    </source>
</evidence>
<evidence type="ECO:0000256" key="5">
    <source>
        <dbReference type="ARBA" id="ARBA00023172"/>
    </source>
</evidence>
<evidence type="ECO:0000256" key="3">
    <source>
        <dbReference type="ARBA" id="ARBA00022578"/>
    </source>
</evidence>
<protein>
    <recommendedName>
        <fullName evidence="8">Transposase</fullName>
    </recommendedName>
</protein>
<dbReference type="Pfam" id="PF00872">
    <property type="entry name" value="Transposase_mut"/>
    <property type="match status" value="1"/>
</dbReference>
<comment type="caution">
    <text evidence="6">The sequence shown here is derived from an EMBL/GenBank/DDBJ whole genome shotgun (WGS) entry which is preliminary data.</text>
</comment>
<accession>A0A0J6VG97</accession>